<dbReference type="InterPro" id="IPR000182">
    <property type="entry name" value="GNAT_dom"/>
</dbReference>
<keyword evidence="3" id="KW-1185">Reference proteome</keyword>
<dbReference type="Gene3D" id="3.40.630.30">
    <property type="match status" value="1"/>
</dbReference>
<dbReference type="PROSITE" id="PS51186">
    <property type="entry name" value="GNAT"/>
    <property type="match status" value="1"/>
</dbReference>
<evidence type="ECO:0000313" key="2">
    <source>
        <dbReference type="EMBL" id="WHS66060.1"/>
    </source>
</evidence>
<reference evidence="2 3" key="1">
    <citation type="submission" date="2023-05" db="EMBL/GenBank/DDBJ databases">
        <authorList>
            <person name="Yin Y."/>
            <person name="Lu Z."/>
        </authorList>
    </citation>
    <scope>NUCLEOTIDE SEQUENCE [LARGE SCALE GENOMIC DNA]</scope>
    <source>
        <strain evidence="2 3">ZM22</strain>
    </source>
</reference>
<name>A0ABY8STI6_9BURK</name>
<protein>
    <recommendedName>
        <fullName evidence="1">N-acetyltransferase domain-containing protein</fullName>
    </recommendedName>
</protein>
<dbReference type="Proteomes" id="UP001240697">
    <property type="component" value="Chromosome"/>
</dbReference>
<evidence type="ECO:0000313" key="3">
    <source>
        <dbReference type="Proteomes" id="UP001240697"/>
    </source>
</evidence>
<sequence>MTNPAPDASRLQWRLLQEADLQSMYGLHLLSIAGMAAQAVKPETREFMLSLLQGRGRVIGAWHEDALVAYGVLQHDLLEHDDPRSLLGLTAAQPVCKLAGAAVDPGWRGQGLQRALIRRRMDCAPRDAALFATAAPCNLPSWHNLLACGFAVRALQYLYGGHARYLLALLPQEQAVSLRPEAEVCVELDNGELPQQQALLMQGWRGTAVGMAAGSLRLVTTVKGR</sequence>
<feature type="domain" description="N-acetyltransferase" evidence="1">
    <location>
        <begin position="11"/>
        <end position="171"/>
    </location>
</feature>
<evidence type="ECO:0000259" key="1">
    <source>
        <dbReference type="PROSITE" id="PS51186"/>
    </source>
</evidence>
<dbReference type="EMBL" id="CP125947">
    <property type="protein sequence ID" value="WHS66060.1"/>
    <property type="molecule type" value="Genomic_DNA"/>
</dbReference>
<dbReference type="InterPro" id="IPR016181">
    <property type="entry name" value="Acyl_CoA_acyltransferase"/>
</dbReference>
<accession>A0ABY8STI6</accession>
<gene>
    <name evidence="2" type="ORF">QMY55_02635</name>
</gene>
<dbReference type="Pfam" id="PF00583">
    <property type="entry name" value="Acetyltransf_1"/>
    <property type="match status" value="1"/>
</dbReference>
<dbReference type="SUPFAM" id="SSF55729">
    <property type="entry name" value="Acyl-CoA N-acyltransferases (Nat)"/>
    <property type="match status" value="1"/>
</dbReference>
<organism evidence="2 3">
    <name type="scientific">Comamonas resistens</name>
    <dbReference type="NCBI Taxonomy" id="3046670"/>
    <lineage>
        <taxon>Bacteria</taxon>
        <taxon>Pseudomonadati</taxon>
        <taxon>Pseudomonadota</taxon>
        <taxon>Betaproteobacteria</taxon>
        <taxon>Burkholderiales</taxon>
        <taxon>Comamonadaceae</taxon>
        <taxon>Comamonas</taxon>
    </lineage>
</organism>
<dbReference type="RefSeq" id="WP_283487152.1">
    <property type="nucleotide sequence ID" value="NZ_CP125947.1"/>
</dbReference>
<proteinExistence type="predicted"/>